<dbReference type="SUPFAM" id="SSF69318">
    <property type="entry name" value="Integrin alpha N-terminal domain"/>
    <property type="match status" value="1"/>
</dbReference>
<keyword evidence="5 7" id="KW-0472">Membrane</keyword>
<evidence type="ECO:0000256" key="2">
    <source>
        <dbReference type="ARBA" id="ARBA00022692"/>
    </source>
</evidence>
<name>A0A061R6D6_9CHLO</name>
<feature type="signal peptide" evidence="8">
    <location>
        <begin position="1"/>
        <end position="23"/>
    </location>
</feature>
<reference evidence="10" key="1">
    <citation type="submission" date="2014-05" db="EMBL/GenBank/DDBJ databases">
        <title>The transcriptome of the halophilic microalga Tetraselmis sp. GSL018 isolated from the Great Salt Lake, Utah.</title>
        <authorList>
            <person name="Jinkerson R.E."/>
            <person name="D'Adamo S."/>
            <person name="Posewitz M.C."/>
        </authorList>
    </citation>
    <scope>NUCLEOTIDE SEQUENCE</scope>
    <source>
        <strain evidence="10">GSL018</strain>
    </source>
</reference>
<gene>
    <name evidence="10" type="ORF">TSPGSL018_14530</name>
</gene>
<sequence>MSHFKTILLQVVICTYLFPLVCAQLSQPIFSDENIDTRGNKFLSRSVGDLRQPKEREEIDLFACPVNVELSWMTEVSSSVYSTPLITDLFSDGAKEIIVPSFVHYLETLEAADGAVASGWPAFHKSSTHASPLLTDIDYDGVQDISIATYDGEVLFFKDNGEEIPDRLYVPRLSVRKNWFKGLNPDHVDHSHPDVNDPNIGAEAALQDAKLRQARVHGVPAPTPAARKRRSSDVQEGAAKEEADQLAAPEQGPNNSSKTQEKPPEDAKGGSQEPADKGAEPGGGSRDQEPSGGSGADSKAGRRPQEEAEPKQPGQAEDAPKPSGTLPAVAAEEPESGLESGSNSSTTVSQQRRRLLDVTAASAENKAELDPEAEESFDVFKDTGDYEEQHLEPDYMDDGHMHDFPYDDDDYYMPFDDESKRRRWGKDFDDMDDMDDFWDDEDFMEGPHGNSPTHVMVDPHILCTPTIADLDGDGHDEMIISVSYFYDREHYDHSDHKMELGDDIDIANYVASGIVVYELHSRTIKWSQHLDLSTDFTKYRAYIYSSPTVADIDRDGSLEIIVGTSVGFLYVLDSKGEPREGWPVQMGEIQGQPLVADVNGDGFLEIFVGDTRGNSALFNYKGHELWERHVGGIIAQMATAGDINGDGELEIVFGTGSGDIHAVNGKTGQEVPNFPFRTGGRVMAPVLIVKLLEGTRAQHLVVSSFDGLLYMVDGLTGCADTIDVGETSYAMVLADDLNGNGRLDLVLSTMNGNVYRFETAAPYHPMKVWSSEKQGRNNFVARYGIEGVFATTASRVPRDVRGQNVNIRFEIVDNRPPALAPPASPGEEQKSLRGPYSVSVTLQGVGVEEMNMGDQPVIGMVDTYTAPGVYELSIPCPRTRSTATISIEMTDESKVLFTDSFSLSFHMHFYRLLKWMLILPFAMMAAIVLALPSGNEAVLPSYALRTHDA</sequence>
<dbReference type="EMBL" id="GBEZ01020609">
    <property type="protein sequence ID" value="JAC66076.1"/>
    <property type="molecule type" value="Transcribed_RNA"/>
</dbReference>
<feature type="transmembrane region" description="Helical" evidence="7">
    <location>
        <begin position="912"/>
        <end position="931"/>
    </location>
</feature>
<feature type="compositionally biased region" description="Polar residues" evidence="6">
    <location>
        <begin position="339"/>
        <end position="350"/>
    </location>
</feature>
<dbReference type="PANTHER" id="PTHR21419:SF23">
    <property type="entry name" value="PROTEIN DEFECTIVE IN EXINE FORMATION 1"/>
    <property type="match status" value="1"/>
</dbReference>
<dbReference type="InterPro" id="IPR028994">
    <property type="entry name" value="Integrin_alpha_N"/>
</dbReference>
<feature type="compositionally biased region" description="Basic and acidic residues" evidence="6">
    <location>
        <begin position="299"/>
        <end position="310"/>
    </location>
</feature>
<evidence type="ECO:0000256" key="3">
    <source>
        <dbReference type="ARBA" id="ARBA00022729"/>
    </source>
</evidence>
<dbReference type="InterPro" id="IPR013517">
    <property type="entry name" value="FG-GAP"/>
</dbReference>
<dbReference type="GO" id="GO:0016020">
    <property type="term" value="C:membrane"/>
    <property type="evidence" value="ECO:0007669"/>
    <property type="project" value="UniProtKB-SubCell"/>
</dbReference>
<feature type="region of interest" description="Disordered" evidence="6">
    <location>
        <begin position="216"/>
        <end position="376"/>
    </location>
</feature>
<evidence type="ECO:0000256" key="5">
    <source>
        <dbReference type="ARBA" id="ARBA00023136"/>
    </source>
</evidence>
<feature type="chain" id="PRO_5030002166" evidence="8">
    <location>
        <begin position="24"/>
        <end position="949"/>
    </location>
</feature>
<keyword evidence="4 7" id="KW-1133">Transmembrane helix</keyword>
<protein>
    <submittedName>
        <fullName evidence="10">Defective in exine formation protein isoform 1</fullName>
    </submittedName>
</protein>
<dbReference type="InterPro" id="IPR015943">
    <property type="entry name" value="WD40/YVTN_repeat-like_dom_sf"/>
</dbReference>
<accession>A0A061R6D6</accession>
<dbReference type="InterPro" id="IPR045232">
    <property type="entry name" value="FAM234"/>
</dbReference>
<evidence type="ECO:0000256" key="4">
    <source>
        <dbReference type="ARBA" id="ARBA00022989"/>
    </source>
</evidence>
<dbReference type="AlphaFoldDB" id="A0A061R6D6"/>
<evidence type="ECO:0000256" key="8">
    <source>
        <dbReference type="SAM" id="SignalP"/>
    </source>
</evidence>
<feature type="compositionally biased region" description="Basic and acidic residues" evidence="6">
    <location>
        <begin position="259"/>
        <end position="279"/>
    </location>
</feature>
<evidence type="ECO:0000313" key="10">
    <source>
        <dbReference type="EMBL" id="JAC66076.1"/>
    </source>
</evidence>
<evidence type="ECO:0000256" key="1">
    <source>
        <dbReference type="ARBA" id="ARBA00004167"/>
    </source>
</evidence>
<dbReference type="InterPro" id="IPR056376">
    <property type="entry name" value="DEX1_C"/>
</dbReference>
<dbReference type="Pfam" id="PF23722">
    <property type="entry name" value="Beta-sand_DEX1"/>
    <property type="match status" value="1"/>
</dbReference>
<evidence type="ECO:0000256" key="6">
    <source>
        <dbReference type="SAM" id="MobiDB-lite"/>
    </source>
</evidence>
<comment type="subcellular location">
    <subcellularLocation>
        <location evidence="1">Membrane</location>
        <topology evidence="1">Single-pass membrane protein</topology>
    </subcellularLocation>
</comment>
<dbReference type="PANTHER" id="PTHR21419">
    <property type="match status" value="1"/>
</dbReference>
<keyword evidence="2 7" id="KW-0812">Transmembrane</keyword>
<keyword evidence="3 8" id="KW-0732">Signal</keyword>
<dbReference type="Pfam" id="PF13517">
    <property type="entry name" value="FG-GAP_3"/>
    <property type="match status" value="1"/>
</dbReference>
<proteinExistence type="predicted"/>
<evidence type="ECO:0000259" key="9">
    <source>
        <dbReference type="Pfam" id="PF23722"/>
    </source>
</evidence>
<evidence type="ECO:0000256" key="7">
    <source>
        <dbReference type="SAM" id="Phobius"/>
    </source>
</evidence>
<dbReference type="Gene3D" id="2.130.10.10">
    <property type="entry name" value="YVTN repeat-like/Quinoprotein amine dehydrogenase"/>
    <property type="match status" value="1"/>
</dbReference>
<organism evidence="10">
    <name type="scientific">Tetraselmis sp. GSL018</name>
    <dbReference type="NCBI Taxonomy" id="582737"/>
    <lineage>
        <taxon>Eukaryota</taxon>
        <taxon>Viridiplantae</taxon>
        <taxon>Chlorophyta</taxon>
        <taxon>core chlorophytes</taxon>
        <taxon>Chlorodendrophyceae</taxon>
        <taxon>Chlorodendrales</taxon>
        <taxon>Chlorodendraceae</taxon>
        <taxon>Tetraselmis</taxon>
    </lineage>
</organism>
<feature type="domain" description="DEX1 C-terminal" evidence="9">
    <location>
        <begin position="787"/>
        <end position="906"/>
    </location>
</feature>